<dbReference type="RefSeq" id="WP_014856018.1">
    <property type="nucleotide sequence ID" value="NC_018178.1"/>
</dbReference>
<protein>
    <recommendedName>
        <fullName evidence="4">DUF2752 domain-containing protein</fullName>
    </recommendedName>
</protein>
<gene>
    <name evidence="2" type="ordered locus">MROS_1346</name>
</gene>
<accession>I7A006</accession>
<keyword evidence="3" id="KW-1185">Reference proteome</keyword>
<evidence type="ECO:0000313" key="2">
    <source>
        <dbReference type="EMBL" id="AFN74583.1"/>
    </source>
</evidence>
<dbReference type="InterPro" id="IPR021215">
    <property type="entry name" value="DUF2752"/>
</dbReference>
<dbReference type="OrthoDB" id="1525013at2"/>
<keyword evidence="1" id="KW-0812">Transmembrane</keyword>
<feature type="transmembrane region" description="Helical" evidence="1">
    <location>
        <begin position="12"/>
        <end position="32"/>
    </location>
</feature>
<reference evidence="2 3" key="1">
    <citation type="journal article" date="2013" name="PLoS ONE">
        <title>Genomic analysis of Melioribacter roseus, facultatively anaerobic organotrophic bacterium representing a novel deep lineage within Bacteriodetes/Chlorobi group.</title>
        <authorList>
            <person name="Kadnikov V.V."/>
            <person name="Mardanov A.V."/>
            <person name="Podosokorskaya O.A."/>
            <person name="Gavrilov S.N."/>
            <person name="Kublanov I.V."/>
            <person name="Beletsky A.V."/>
            <person name="Bonch-Osmolovskaya E.A."/>
            <person name="Ravin N.V."/>
        </authorList>
    </citation>
    <scope>NUCLEOTIDE SEQUENCE [LARGE SCALE GENOMIC DNA]</scope>
    <source>
        <strain evidence="3">JCM 17771 / P3M-2</strain>
    </source>
</reference>
<dbReference type="EMBL" id="CP003557">
    <property type="protein sequence ID" value="AFN74583.1"/>
    <property type="molecule type" value="Genomic_DNA"/>
</dbReference>
<organism evidence="2 3">
    <name type="scientific">Melioribacter roseus (strain DSM 23840 / JCM 17771 / VKM B-2668 / P3M-2)</name>
    <dbReference type="NCBI Taxonomy" id="1191523"/>
    <lineage>
        <taxon>Bacteria</taxon>
        <taxon>Pseudomonadati</taxon>
        <taxon>Ignavibacteriota</taxon>
        <taxon>Ignavibacteria</taxon>
        <taxon>Ignavibacteriales</taxon>
        <taxon>Melioribacteraceae</taxon>
        <taxon>Melioribacter</taxon>
    </lineage>
</organism>
<keyword evidence="1" id="KW-0472">Membrane</keyword>
<evidence type="ECO:0008006" key="4">
    <source>
        <dbReference type="Google" id="ProtNLM"/>
    </source>
</evidence>
<dbReference type="eggNOG" id="ENOG5032WYI">
    <property type="taxonomic scope" value="Bacteria"/>
</dbReference>
<dbReference type="KEGG" id="mro:MROS_1346"/>
<dbReference type="HOGENOM" id="CLU_172353_0_0_10"/>
<dbReference type="PATRIC" id="fig|1191523.3.peg.1434"/>
<name>I7A006_MELRP</name>
<dbReference type="STRING" id="1191523.MROS_1346"/>
<feature type="transmembrane region" description="Helical" evidence="1">
    <location>
        <begin position="72"/>
        <end position="91"/>
    </location>
</feature>
<proteinExistence type="predicted"/>
<dbReference type="Proteomes" id="UP000009011">
    <property type="component" value="Chromosome"/>
</dbReference>
<sequence length="110" mass="12538">MIRLIFILKNIEWEAVFWLIGLIYLASIDPYAPQHYTLCPFKNIGIDSCPGCGLGRSIGLLYHFDFVHSFEAHFLGAVALILIAARIIGLIHKTINNFKKSELIWLTYTN</sequence>
<dbReference type="Pfam" id="PF10825">
    <property type="entry name" value="DUF2752"/>
    <property type="match status" value="1"/>
</dbReference>
<evidence type="ECO:0000313" key="3">
    <source>
        <dbReference type="Proteomes" id="UP000009011"/>
    </source>
</evidence>
<evidence type="ECO:0000256" key="1">
    <source>
        <dbReference type="SAM" id="Phobius"/>
    </source>
</evidence>
<keyword evidence="1" id="KW-1133">Transmembrane helix</keyword>
<dbReference type="AlphaFoldDB" id="I7A006"/>